<dbReference type="VEuPathDB" id="VectorBase:ISCW015694"/>
<organism>
    <name type="scientific">Ixodes scapularis</name>
    <name type="common">Black-legged tick</name>
    <name type="synonym">Deer tick</name>
    <dbReference type="NCBI Taxonomy" id="6945"/>
    <lineage>
        <taxon>Eukaryota</taxon>
        <taxon>Metazoa</taxon>
        <taxon>Ecdysozoa</taxon>
        <taxon>Arthropoda</taxon>
        <taxon>Chelicerata</taxon>
        <taxon>Arachnida</taxon>
        <taxon>Acari</taxon>
        <taxon>Parasitiformes</taxon>
        <taxon>Ixodida</taxon>
        <taxon>Ixodoidea</taxon>
        <taxon>Ixodidae</taxon>
        <taxon>Ixodinae</taxon>
        <taxon>Ixodes</taxon>
    </lineage>
</organism>
<dbReference type="VEuPathDB" id="VectorBase:ISCI015694"/>
<dbReference type="AlphaFoldDB" id="B7P0X9"/>
<dbReference type="EnsemblMetazoa" id="ISCW015694-RA">
    <property type="protein sequence ID" value="ISCW015694-PA"/>
    <property type="gene ID" value="ISCW015694"/>
</dbReference>
<dbReference type="PaxDb" id="6945-B7P0X9"/>
<keyword evidence="1" id="KW-1133">Transmembrane helix</keyword>
<dbReference type="EMBL" id="ABJB010164947">
    <property type="status" value="NOT_ANNOTATED_CDS"/>
    <property type="molecule type" value="Genomic_DNA"/>
</dbReference>
<keyword evidence="1" id="KW-0472">Membrane</keyword>
<keyword evidence="4" id="KW-1185">Reference proteome</keyword>
<name>B7P0X9_IXOSC</name>
<gene>
    <name evidence="2" type="ORF">IscW_ISCW015694</name>
</gene>
<accession>B7P0X9</accession>
<dbReference type="InParanoid" id="B7P0X9"/>
<keyword evidence="1" id="KW-0812">Transmembrane</keyword>
<dbReference type="HOGENOM" id="CLU_2017719_0_0_1"/>
<reference evidence="3" key="2">
    <citation type="submission" date="2020-05" db="UniProtKB">
        <authorList>
            <consortium name="EnsemblMetazoa"/>
        </authorList>
    </citation>
    <scope>IDENTIFICATION</scope>
    <source>
        <strain evidence="3">wikel</strain>
    </source>
</reference>
<reference evidence="2 4" key="1">
    <citation type="submission" date="2008-03" db="EMBL/GenBank/DDBJ databases">
        <title>Annotation of Ixodes scapularis.</title>
        <authorList>
            <consortium name="Ixodes scapularis Genome Project Consortium"/>
            <person name="Caler E."/>
            <person name="Hannick L.I."/>
            <person name="Bidwell S."/>
            <person name="Joardar V."/>
            <person name="Thiagarajan M."/>
            <person name="Amedeo P."/>
            <person name="Galinsky K.J."/>
            <person name="Schobel S."/>
            <person name="Inman J."/>
            <person name="Hostetler J."/>
            <person name="Miller J."/>
            <person name="Hammond M."/>
            <person name="Megy K."/>
            <person name="Lawson D."/>
            <person name="Kodira C."/>
            <person name="Sutton G."/>
            <person name="Meyer J."/>
            <person name="Hill C.A."/>
            <person name="Birren B."/>
            <person name="Nene V."/>
            <person name="Collins F."/>
            <person name="Alarcon-Chaidez F."/>
            <person name="Wikel S."/>
            <person name="Strausberg R."/>
        </authorList>
    </citation>
    <scope>NUCLEOTIDE SEQUENCE [LARGE SCALE GENOMIC DNA]</scope>
    <source>
        <strain evidence="4">Wikel</strain>
        <strain evidence="2">Wikel colony</strain>
    </source>
</reference>
<proteinExistence type="predicted"/>
<evidence type="ECO:0000256" key="1">
    <source>
        <dbReference type="SAM" id="Phobius"/>
    </source>
</evidence>
<feature type="transmembrane region" description="Helical" evidence="1">
    <location>
        <begin position="47"/>
        <end position="68"/>
    </location>
</feature>
<sequence length="123" mass="14343">MFCTSTAKYQSFDPYLQKRQMLQVSPILVPSTETATRHLHDLPHQCALILSKVFLLMIVISVLICVCFKFQSKLHFRNPLSNFKKNVFKYGTFCKQDQKNLLVFELHEFGESAPHFRHLSAHN</sequence>
<dbReference type="EMBL" id="DS613622">
    <property type="protein sequence ID" value="EEC00251.1"/>
    <property type="molecule type" value="Genomic_DNA"/>
</dbReference>
<dbReference type="Proteomes" id="UP000001555">
    <property type="component" value="Unassembled WGS sequence"/>
</dbReference>
<evidence type="ECO:0000313" key="2">
    <source>
        <dbReference type="EMBL" id="EEC00251.1"/>
    </source>
</evidence>
<evidence type="ECO:0000313" key="3">
    <source>
        <dbReference type="EnsemblMetazoa" id="ISCW015694-PA"/>
    </source>
</evidence>
<protein>
    <submittedName>
        <fullName evidence="2 3">Uncharacterized protein</fullName>
    </submittedName>
</protein>
<evidence type="ECO:0000313" key="4">
    <source>
        <dbReference type="Proteomes" id="UP000001555"/>
    </source>
</evidence>